<dbReference type="SUPFAM" id="SSF51261">
    <property type="entry name" value="Duplicated hybrid motif"/>
    <property type="match status" value="1"/>
</dbReference>
<dbReference type="Gene3D" id="2.70.70.10">
    <property type="entry name" value="Glucose Permease (Domain IIA)"/>
    <property type="match status" value="1"/>
</dbReference>
<accession>X1JXI8</accession>
<dbReference type="EMBL" id="BARU01026145">
    <property type="protein sequence ID" value="GAH74503.1"/>
    <property type="molecule type" value="Genomic_DNA"/>
</dbReference>
<feature type="non-terminal residue" evidence="2">
    <location>
        <position position="142"/>
    </location>
</feature>
<keyword evidence="1" id="KW-0812">Transmembrane</keyword>
<proteinExistence type="predicted"/>
<gene>
    <name evidence="2" type="ORF">S03H2_42040</name>
</gene>
<keyword evidence="1" id="KW-0472">Membrane</keyword>
<organism evidence="2">
    <name type="scientific">marine sediment metagenome</name>
    <dbReference type="NCBI Taxonomy" id="412755"/>
    <lineage>
        <taxon>unclassified sequences</taxon>
        <taxon>metagenomes</taxon>
        <taxon>ecological metagenomes</taxon>
    </lineage>
</organism>
<feature type="transmembrane region" description="Helical" evidence="1">
    <location>
        <begin position="6"/>
        <end position="25"/>
    </location>
</feature>
<name>X1JXI8_9ZZZZ</name>
<dbReference type="InterPro" id="IPR011055">
    <property type="entry name" value="Dup_hybrid_motif"/>
</dbReference>
<reference evidence="2" key="1">
    <citation type="journal article" date="2014" name="Front. Microbiol.">
        <title>High frequency of phylogenetically diverse reductive dehalogenase-homologous genes in deep subseafloor sedimentary metagenomes.</title>
        <authorList>
            <person name="Kawai M."/>
            <person name="Futagami T."/>
            <person name="Toyoda A."/>
            <person name="Takaki Y."/>
            <person name="Nishi S."/>
            <person name="Hori S."/>
            <person name="Arai W."/>
            <person name="Tsubouchi T."/>
            <person name="Morono Y."/>
            <person name="Uchiyama I."/>
            <person name="Ito T."/>
            <person name="Fujiyama A."/>
            <person name="Inagaki F."/>
            <person name="Takami H."/>
        </authorList>
    </citation>
    <scope>NUCLEOTIDE SEQUENCE</scope>
    <source>
        <strain evidence="2">Expedition CK06-06</strain>
    </source>
</reference>
<keyword evidence="1" id="KW-1133">Transmembrane helix</keyword>
<dbReference type="AlphaFoldDB" id="X1JXI8"/>
<evidence type="ECO:0000313" key="2">
    <source>
        <dbReference type="EMBL" id="GAH74503.1"/>
    </source>
</evidence>
<protein>
    <submittedName>
        <fullName evidence="2">Uncharacterized protein</fullName>
    </submittedName>
</protein>
<evidence type="ECO:0000256" key="1">
    <source>
        <dbReference type="SAM" id="Phobius"/>
    </source>
</evidence>
<sequence length="142" mass="16773">MGKFKIILIIVIVLSVGFGGVYLYIQWDNLFFDNNDLYEDVELDYMNVVYENRSYIYAFNEGYSSSISCPWGFIHEGIDYFLINNSKVLAAAPGQVEDIEWRDNGEGTENRFYARIWIRFNKDIQIGYNFEPWTQNEEDKNQ</sequence>
<comment type="caution">
    <text evidence="2">The sequence shown here is derived from an EMBL/GenBank/DDBJ whole genome shotgun (WGS) entry which is preliminary data.</text>
</comment>